<dbReference type="Proteomes" id="UP000554482">
    <property type="component" value="Unassembled WGS sequence"/>
</dbReference>
<evidence type="ECO:0000256" key="1">
    <source>
        <dbReference type="SAM" id="MobiDB-lite"/>
    </source>
</evidence>
<reference evidence="2 3" key="1">
    <citation type="submission" date="2020-06" db="EMBL/GenBank/DDBJ databases">
        <title>Transcriptomic and genomic resources for Thalictrum thalictroides and T. hernandezii: Facilitating candidate gene discovery in an emerging model plant lineage.</title>
        <authorList>
            <person name="Arias T."/>
            <person name="Riano-Pachon D.M."/>
            <person name="Di Stilio V.S."/>
        </authorList>
    </citation>
    <scope>NUCLEOTIDE SEQUENCE [LARGE SCALE GENOMIC DNA]</scope>
    <source>
        <strain evidence="3">cv. WT478/WT964</strain>
        <tissue evidence="2">Leaves</tissue>
    </source>
</reference>
<name>A0A7J6UZ65_THATH</name>
<protein>
    <submittedName>
        <fullName evidence="2">Uncharacterized protein</fullName>
    </submittedName>
</protein>
<evidence type="ECO:0000313" key="3">
    <source>
        <dbReference type="Proteomes" id="UP000554482"/>
    </source>
</evidence>
<feature type="region of interest" description="Disordered" evidence="1">
    <location>
        <begin position="85"/>
        <end position="109"/>
    </location>
</feature>
<proteinExistence type="predicted"/>
<dbReference type="AlphaFoldDB" id="A0A7J6UZ65"/>
<feature type="compositionally biased region" description="Basic and acidic residues" evidence="1">
    <location>
        <begin position="95"/>
        <end position="109"/>
    </location>
</feature>
<accession>A0A7J6UZ65</accession>
<gene>
    <name evidence="2" type="ORF">FRX31_033063</name>
</gene>
<dbReference type="OrthoDB" id="308383at2759"/>
<organism evidence="2 3">
    <name type="scientific">Thalictrum thalictroides</name>
    <name type="common">Rue-anemone</name>
    <name type="synonym">Anemone thalictroides</name>
    <dbReference type="NCBI Taxonomy" id="46969"/>
    <lineage>
        <taxon>Eukaryota</taxon>
        <taxon>Viridiplantae</taxon>
        <taxon>Streptophyta</taxon>
        <taxon>Embryophyta</taxon>
        <taxon>Tracheophyta</taxon>
        <taxon>Spermatophyta</taxon>
        <taxon>Magnoliopsida</taxon>
        <taxon>Ranunculales</taxon>
        <taxon>Ranunculaceae</taxon>
        <taxon>Thalictroideae</taxon>
        <taxon>Thalictrum</taxon>
    </lineage>
</organism>
<evidence type="ECO:0000313" key="2">
    <source>
        <dbReference type="EMBL" id="KAF5177350.1"/>
    </source>
</evidence>
<keyword evidence="3" id="KW-1185">Reference proteome</keyword>
<sequence>MLLLLSAPNPDNVLALLTAPEVVSTKRLQKKKQTGSRLISTITTLPKDSRLETAVPKASTLEPEHIDPLSAAKCRTFRRSQNKIQIQVRDNAGADPEKNKLDHFERELS</sequence>
<dbReference type="EMBL" id="JABWDY010041492">
    <property type="protein sequence ID" value="KAF5177350.1"/>
    <property type="molecule type" value="Genomic_DNA"/>
</dbReference>
<comment type="caution">
    <text evidence="2">The sequence shown here is derived from an EMBL/GenBank/DDBJ whole genome shotgun (WGS) entry which is preliminary data.</text>
</comment>